<evidence type="ECO:0000313" key="8">
    <source>
        <dbReference type="EMBL" id="WZL76476.1"/>
    </source>
</evidence>
<keyword evidence="4 5" id="KW-0720">Serine protease</keyword>
<dbReference type="PANTHER" id="PTHR32060:SF30">
    <property type="entry name" value="CARBOXY-TERMINAL PROCESSING PROTEASE CTPA"/>
    <property type="match status" value="1"/>
</dbReference>
<dbReference type="NCBIfam" id="TIGR00225">
    <property type="entry name" value="prc"/>
    <property type="match status" value="1"/>
</dbReference>
<keyword evidence="6" id="KW-0812">Transmembrane</keyword>
<evidence type="ECO:0000256" key="2">
    <source>
        <dbReference type="ARBA" id="ARBA00022670"/>
    </source>
</evidence>
<keyword evidence="3 5" id="KW-0378">Hydrolase</keyword>
<organism evidence="8 9">
    <name type="scientific">Thermatribacter velox</name>
    <dbReference type="NCBI Taxonomy" id="3039681"/>
    <lineage>
        <taxon>Bacteria</taxon>
        <taxon>Pseudomonadati</taxon>
        <taxon>Atribacterota</taxon>
        <taxon>Atribacteria</taxon>
        <taxon>Atribacterales</taxon>
        <taxon>Thermatribacteraceae</taxon>
        <taxon>Thermatribacter</taxon>
    </lineage>
</organism>
<gene>
    <name evidence="8" type="ORF">QBE54_01715</name>
</gene>
<dbReference type="InterPro" id="IPR041489">
    <property type="entry name" value="PDZ_6"/>
</dbReference>
<dbReference type="RefSeq" id="WP_369018641.1">
    <property type="nucleotide sequence ID" value="NZ_CP121689.1"/>
</dbReference>
<dbReference type="SUPFAM" id="SSF50156">
    <property type="entry name" value="PDZ domain-like"/>
    <property type="match status" value="1"/>
</dbReference>
<dbReference type="InterPro" id="IPR055210">
    <property type="entry name" value="CtpA/B_N"/>
</dbReference>
<accession>A0ABZ2YE91</accession>
<evidence type="ECO:0000313" key="9">
    <source>
        <dbReference type="Proteomes" id="UP001461341"/>
    </source>
</evidence>
<evidence type="ECO:0000256" key="5">
    <source>
        <dbReference type="RuleBase" id="RU004404"/>
    </source>
</evidence>
<dbReference type="InterPro" id="IPR036034">
    <property type="entry name" value="PDZ_sf"/>
</dbReference>
<evidence type="ECO:0000256" key="1">
    <source>
        <dbReference type="ARBA" id="ARBA00009179"/>
    </source>
</evidence>
<keyword evidence="2 5" id="KW-0645">Protease</keyword>
<dbReference type="InterPro" id="IPR001478">
    <property type="entry name" value="PDZ"/>
</dbReference>
<dbReference type="Pfam" id="PF17820">
    <property type="entry name" value="PDZ_6"/>
    <property type="match status" value="1"/>
</dbReference>
<dbReference type="Gene3D" id="3.30.750.44">
    <property type="match status" value="1"/>
</dbReference>
<dbReference type="SUPFAM" id="SSF52096">
    <property type="entry name" value="ClpP/crotonase"/>
    <property type="match status" value="1"/>
</dbReference>
<dbReference type="EMBL" id="CP121689">
    <property type="protein sequence ID" value="WZL76476.1"/>
    <property type="molecule type" value="Genomic_DNA"/>
</dbReference>
<proteinExistence type="inferred from homology"/>
<dbReference type="CDD" id="cd06782">
    <property type="entry name" value="cpPDZ_CPP-like"/>
    <property type="match status" value="1"/>
</dbReference>
<evidence type="ECO:0000259" key="7">
    <source>
        <dbReference type="PROSITE" id="PS50106"/>
    </source>
</evidence>
<dbReference type="SMART" id="SM00245">
    <property type="entry name" value="TSPc"/>
    <property type="match status" value="1"/>
</dbReference>
<dbReference type="InterPro" id="IPR029045">
    <property type="entry name" value="ClpP/crotonase-like_dom_sf"/>
</dbReference>
<dbReference type="PROSITE" id="PS50106">
    <property type="entry name" value="PDZ"/>
    <property type="match status" value="1"/>
</dbReference>
<keyword evidence="9" id="KW-1185">Reference proteome</keyword>
<dbReference type="PANTHER" id="PTHR32060">
    <property type="entry name" value="TAIL-SPECIFIC PROTEASE"/>
    <property type="match status" value="1"/>
</dbReference>
<dbReference type="CDD" id="cd07560">
    <property type="entry name" value="Peptidase_S41_CPP"/>
    <property type="match status" value="1"/>
</dbReference>
<feature type="domain" description="PDZ" evidence="7">
    <location>
        <begin position="94"/>
        <end position="162"/>
    </location>
</feature>
<dbReference type="Pfam" id="PF22694">
    <property type="entry name" value="CtpB_N-like"/>
    <property type="match status" value="1"/>
</dbReference>
<reference evidence="8 9" key="1">
    <citation type="submission" date="2023-03" db="EMBL/GenBank/DDBJ databases">
        <title>Novel Species.</title>
        <authorList>
            <person name="Ma S."/>
        </authorList>
    </citation>
    <scope>NUCLEOTIDE SEQUENCE [LARGE SCALE GENOMIC DNA]</scope>
    <source>
        <strain evidence="8 9">B11</strain>
    </source>
</reference>
<feature type="transmembrane region" description="Helical" evidence="6">
    <location>
        <begin position="7"/>
        <end position="30"/>
    </location>
</feature>
<comment type="similarity">
    <text evidence="1 5">Belongs to the peptidase S41A family.</text>
</comment>
<protein>
    <submittedName>
        <fullName evidence="8">S41 family peptidase</fullName>
    </submittedName>
</protein>
<dbReference type="SMART" id="SM00228">
    <property type="entry name" value="PDZ"/>
    <property type="match status" value="1"/>
</dbReference>
<dbReference type="InterPro" id="IPR004447">
    <property type="entry name" value="Peptidase_S41A"/>
</dbReference>
<dbReference type="InterPro" id="IPR005151">
    <property type="entry name" value="Tail-specific_protease"/>
</dbReference>
<evidence type="ECO:0000256" key="3">
    <source>
        <dbReference type="ARBA" id="ARBA00022801"/>
    </source>
</evidence>
<name>A0ABZ2YE91_9BACT</name>
<keyword evidence="6" id="KW-0472">Membrane</keyword>
<evidence type="ECO:0000256" key="4">
    <source>
        <dbReference type="ARBA" id="ARBA00022825"/>
    </source>
</evidence>
<dbReference type="Proteomes" id="UP001461341">
    <property type="component" value="Chromosome"/>
</dbReference>
<dbReference type="Gene3D" id="3.90.226.10">
    <property type="entry name" value="2-enoyl-CoA Hydratase, Chain A, domain 1"/>
    <property type="match status" value="1"/>
</dbReference>
<dbReference type="Pfam" id="PF03572">
    <property type="entry name" value="Peptidase_S41"/>
    <property type="match status" value="1"/>
</dbReference>
<keyword evidence="6" id="KW-1133">Transmembrane helix</keyword>
<dbReference type="Gene3D" id="2.30.42.10">
    <property type="match status" value="1"/>
</dbReference>
<sequence>MKLSKRFWTILVLILAVGLMVSFALVRIWAISLGEESLDAGTWKPFLETVQLLKERFFFSERLEEQKLMEEAIRGLLRATQDPYARYLDAEDFKIEMSDQVEGQFSGLGILVAIKDGKLTVISPYVDSPAYAAGVRAGDVILEIDGEPTAGMALGDAVKKLRGPRGTQVTLTIEREGEPEPLHITVTRDVIVIKSVEVEKLDDQIAVLRIFEFHGKTFEQVRKALSELNHDDIQGLIVDLRNNPGGLLQTAMFTTGLFLPQDVPLLIVESREGARHTLKNPISPEWDKPTVVLINKGTASGAEIMAGNLKNAGILLVGEQSFGKGVIQEIFPLSNGGGVIFTVSKYYLGDGSDIDGKGIVPQVEEKDEKLQLERALNEVKKLVGEPVEVLE</sequence>
<evidence type="ECO:0000256" key="6">
    <source>
        <dbReference type="SAM" id="Phobius"/>
    </source>
</evidence>